<accession>A0A397TLY6</accession>
<reference evidence="2 3" key="1">
    <citation type="submission" date="2018-06" db="EMBL/GenBank/DDBJ databases">
        <title>Comparative genomics reveals the genomic features of Rhizophagus irregularis, R. cerebriforme, R. diaphanum and Gigaspora rosea, and their symbiotic lifestyle signature.</title>
        <authorList>
            <person name="Morin E."/>
            <person name="San Clemente H."/>
            <person name="Chen E.C.H."/>
            <person name="De La Providencia I."/>
            <person name="Hainaut M."/>
            <person name="Kuo A."/>
            <person name="Kohler A."/>
            <person name="Murat C."/>
            <person name="Tang N."/>
            <person name="Roy S."/>
            <person name="Loubradou J."/>
            <person name="Henrissat B."/>
            <person name="Grigoriev I.V."/>
            <person name="Corradi N."/>
            <person name="Roux C."/>
            <person name="Martin F.M."/>
        </authorList>
    </citation>
    <scope>NUCLEOTIDE SEQUENCE [LARGE SCALE GENOMIC DNA]</scope>
    <source>
        <strain evidence="2 3">DAOM 227022</strain>
    </source>
</reference>
<dbReference type="InterPro" id="IPR045136">
    <property type="entry name" value="Iah1-like"/>
</dbReference>
<sequence length="258" mass="29448">MNHLYNQIILYGDSLTQQSHNKSGWGAELQSSYIRKLDVLNRGFSGYNTELAKHLLPHLLPKKNNLIQNPKVFLLTIFFGANDAAIPPSVQHVTLERYEENLRQMIDIIKNPDSPYHSPETRILLITPPPLDEESRKKHSGVCDRKFEITAKYAQTCVDLANKLNVPVLNLWKLFNDKVASTNVTLNDFLSDGVHLSALGNETLFHGLLDTIRENWPELNPDNLKPLTPLWTELNHDINLEQQLNSLESNITNQLKKI</sequence>
<dbReference type="Gene3D" id="3.40.50.1110">
    <property type="entry name" value="SGNH hydrolase"/>
    <property type="match status" value="1"/>
</dbReference>
<dbReference type="InterPro" id="IPR036514">
    <property type="entry name" value="SGNH_hydro_sf"/>
</dbReference>
<gene>
    <name evidence="2" type="ORF">C1645_719357</name>
</gene>
<evidence type="ECO:0000313" key="3">
    <source>
        <dbReference type="Proteomes" id="UP000265703"/>
    </source>
</evidence>
<dbReference type="PANTHER" id="PTHR14209:SF19">
    <property type="entry name" value="ISOAMYL ACETATE-HYDROLYZING ESTERASE 1 HOMOLOG"/>
    <property type="match status" value="1"/>
</dbReference>
<feature type="domain" description="SGNH hydrolase-type esterase" evidence="1">
    <location>
        <begin position="11"/>
        <end position="202"/>
    </location>
</feature>
<dbReference type="PANTHER" id="PTHR14209">
    <property type="entry name" value="ISOAMYL ACETATE-HYDROLYZING ESTERASE 1"/>
    <property type="match status" value="1"/>
</dbReference>
<dbReference type="OrthoDB" id="671439at2759"/>
<dbReference type="STRING" id="658196.A0A397TLY6"/>
<proteinExistence type="predicted"/>
<dbReference type="CDD" id="cd01838">
    <property type="entry name" value="Isoamyl_acetate_hydrolase_like"/>
    <property type="match status" value="1"/>
</dbReference>
<name>A0A397TLY6_9GLOM</name>
<dbReference type="Pfam" id="PF13472">
    <property type="entry name" value="Lipase_GDSL_2"/>
    <property type="match status" value="1"/>
</dbReference>
<dbReference type="AlphaFoldDB" id="A0A397TLY6"/>
<keyword evidence="2" id="KW-0378">Hydrolase</keyword>
<dbReference type="InterPro" id="IPR013830">
    <property type="entry name" value="SGNH_hydro"/>
</dbReference>
<dbReference type="SUPFAM" id="SSF52266">
    <property type="entry name" value="SGNH hydrolase"/>
    <property type="match status" value="1"/>
</dbReference>
<evidence type="ECO:0000313" key="2">
    <source>
        <dbReference type="EMBL" id="RIA97946.1"/>
    </source>
</evidence>
<dbReference type="Proteomes" id="UP000265703">
    <property type="component" value="Unassembled WGS sequence"/>
</dbReference>
<keyword evidence="3" id="KW-1185">Reference proteome</keyword>
<dbReference type="EMBL" id="QKYT01000023">
    <property type="protein sequence ID" value="RIA97946.1"/>
    <property type="molecule type" value="Genomic_DNA"/>
</dbReference>
<organism evidence="2 3">
    <name type="scientific">Glomus cerebriforme</name>
    <dbReference type="NCBI Taxonomy" id="658196"/>
    <lineage>
        <taxon>Eukaryota</taxon>
        <taxon>Fungi</taxon>
        <taxon>Fungi incertae sedis</taxon>
        <taxon>Mucoromycota</taxon>
        <taxon>Glomeromycotina</taxon>
        <taxon>Glomeromycetes</taxon>
        <taxon>Glomerales</taxon>
        <taxon>Glomeraceae</taxon>
        <taxon>Glomus</taxon>
    </lineage>
</organism>
<evidence type="ECO:0000259" key="1">
    <source>
        <dbReference type="Pfam" id="PF13472"/>
    </source>
</evidence>
<dbReference type="GO" id="GO:0016787">
    <property type="term" value="F:hydrolase activity"/>
    <property type="evidence" value="ECO:0007669"/>
    <property type="project" value="UniProtKB-KW"/>
</dbReference>
<protein>
    <submittedName>
        <fullName evidence="2">SGNH hydrolase-type esterase domain-containing protein</fullName>
    </submittedName>
</protein>
<comment type="caution">
    <text evidence="2">The sequence shown here is derived from an EMBL/GenBank/DDBJ whole genome shotgun (WGS) entry which is preliminary data.</text>
</comment>